<evidence type="ECO:0000256" key="1">
    <source>
        <dbReference type="ARBA" id="ARBA00022679"/>
    </source>
</evidence>
<sequence>MRVLAGDIGGTKTLLAVLDRRADGRLDVLARQRYVSAEHPGLAPIVRDFLARADVPDITRAGFGVAGPVVDRRSRVTNLPWQIDADALAAELGLHSVALVNDFAAVALGLQVLGPADLEVLQAGERDPAGPIALIGAGTGLGEAVLLPSPAGPRFLASEGGHCDLAPRNELEIALLRFLLKRHHRVSYERIVSGPGLVTAYQFVVAEGLEPELLDTRARMAVEDPGAVIGSRALAGDDPACVRAVDIFLDLYGAEAGNLALKVLPTGGLYVAGGIAAKLLPRLREGRFIAAFGDKGRMSPLVRNMHVAVVKNTDVGLLGAGLAGLA</sequence>
<reference evidence="6" key="1">
    <citation type="submission" date="2016-10" db="EMBL/GenBank/DDBJ databases">
        <authorList>
            <person name="Varghese N."/>
            <person name="Submissions S."/>
        </authorList>
    </citation>
    <scope>NUCLEOTIDE SEQUENCE [LARGE SCALE GENOMIC DNA]</scope>
    <source>
        <strain evidence="6">ATCC 25963</strain>
    </source>
</reference>
<dbReference type="GO" id="GO:0005524">
    <property type="term" value="F:ATP binding"/>
    <property type="evidence" value="ECO:0007669"/>
    <property type="project" value="UniProtKB-UniRule"/>
</dbReference>
<keyword evidence="3" id="KW-0547">Nucleotide-binding</keyword>
<dbReference type="Gene3D" id="3.30.420.40">
    <property type="match status" value="1"/>
</dbReference>
<evidence type="ECO:0000256" key="3">
    <source>
        <dbReference type="HAMAP-Rule" id="MF_00524"/>
    </source>
</evidence>
<dbReference type="SUPFAM" id="SSF53067">
    <property type="entry name" value="Actin-like ATPase domain"/>
    <property type="match status" value="1"/>
</dbReference>
<dbReference type="CDD" id="cd24008">
    <property type="entry name" value="ASKHA_NBD_GLK"/>
    <property type="match status" value="1"/>
</dbReference>
<dbReference type="AlphaFoldDB" id="A0A1I1SLH8"/>
<feature type="binding site" evidence="3">
    <location>
        <begin position="6"/>
        <end position="11"/>
    </location>
    <ligand>
        <name>ATP</name>
        <dbReference type="ChEBI" id="CHEBI:30616"/>
    </ligand>
</feature>
<comment type="subcellular location">
    <subcellularLocation>
        <location evidence="3">Cytoplasm</location>
    </subcellularLocation>
</comment>
<dbReference type="GO" id="GO:0006096">
    <property type="term" value="P:glycolytic process"/>
    <property type="evidence" value="ECO:0007669"/>
    <property type="project" value="UniProtKB-UniRule"/>
</dbReference>
<dbReference type="GO" id="GO:0005536">
    <property type="term" value="F:D-glucose binding"/>
    <property type="evidence" value="ECO:0007669"/>
    <property type="project" value="InterPro"/>
</dbReference>
<dbReference type="NCBIfam" id="TIGR00749">
    <property type="entry name" value="glk"/>
    <property type="match status" value="1"/>
</dbReference>
<evidence type="ECO:0000256" key="4">
    <source>
        <dbReference type="RuleBase" id="RU004046"/>
    </source>
</evidence>
<accession>A0A1I1SLH8</accession>
<dbReference type="GO" id="GO:0004340">
    <property type="term" value="F:glucokinase activity"/>
    <property type="evidence" value="ECO:0007669"/>
    <property type="project" value="UniProtKB-UniRule"/>
</dbReference>
<dbReference type="STRING" id="54.SAMN02745121_00117"/>
<comment type="catalytic activity">
    <reaction evidence="3">
        <text>D-glucose + ATP = D-glucose 6-phosphate + ADP + H(+)</text>
        <dbReference type="Rhea" id="RHEA:17825"/>
        <dbReference type="ChEBI" id="CHEBI:4167"/>
        <dbReference type="ChEBI" id="CHEBI:15378"/>
        <dbReference type="ChEBI" id="CHEBI:30616"/>
        <dbReference type="ChEBI" id="CHEBI:61548"/>
        <dbReference type="ChEBI" id="CHEBI:456216"/>
        <dbReference type="EC" id="2.7.1.2"/>
    </reaction>
</comment>
<dbReference type="GO" id="GO:0005737">
    <property type="term" value="C:cytoplasm"/>
    <property type="evidence" value="ECO:0007669"/>
    <property type="project" value="UniProtKB-SubCell"/>
</dbReference>
<proteinExistence type="inferred from homology"/>
<gene>
    <name evidence="3" type="primary">glk</name>
    <name evidence="5" type="ORF">SAMN02745121_00117</name>
</gene>
<keyword evidence="1 3" id="KW-0808">Transferase</keyword>
<dbReference type="EC" id="2.7.1.2" evidence="3"/>
<dbReference type="HAMAP" id="MF_00524">
    <property type="entry name" value="Glucokinase"/>
    <property type="match status" value="1"/>
</dbReference>
<dbReference type="OrthoDB" id="257751at2"/>
<keyword evidence="3" id="KW-0067">ATP-binding</keyword>
<dbReference type="Proteomes" id="UP000199400">
    <property type="component" value="Unassembled WGS sequence"/>
</dbReference>
<dbReference type="EMBL" id="FOMX01000002">
    <property type="protein sequence ID" value="SFD47329.1"/>
    <property type="molecule type" value="Genomic_DNA"/>
</dbReference>
<dbReference type="InterPro" id="IPR043129">
    <property type="entry name" value="ATPase_NBD"/>
</dbReference>
<keyword evidence="3" id="KW-0324">Glycolysis</keyword>
<name>A0A1I1SLH8_9BACT</name>
<keyword evidence="2 3" id="KW-0418">Kinase</keyword>
<dbReference type="Pfam" id="PF02685">
    <property type="entry name" value="Glucokinase"/>
    <property type="match status" value="1"/>
</dbReference>
<evidence type="ECO:0000256" key="2">
    <source>
        <dbReference type="ARBA" id="ARBA00022777"/>
    </source>
</evidence>
<keyword evidence="6" id="KW-1185">Reference proteome</keyword>
<dbReference type="PANTHER" id="PTHR47363:SF1">
    <property type="entry name" value="GLUCOKINASE"/>
    <property type="match status" value="1"/>
</dbReference>
<dbReference type="RefSeq" id="WP_096333215.1">
    <property type="nucleotide sequence ID" value="NZ_FOMX01000002.1"/>
</dbReference>
<dbReference type="InterPro" id="IPR003836">
    <property type="entry name" value="Glucokinase"/>
</dbReference>
<dbReference type="PANTHER" id="PTHR47363">
    <property type="entry name" value="GLUCOKINASE"/>
    <property type="match status" value="1"/>
</dbReference>
<keyword evidence="3" id="KW-0963">Cytoplasm</keyword>
<evidence type="ECO:0000313" key="6">
    <source>
        <dbReference type="Proteomes" id="UP000199400"/>
    </source>
</evidence>
<evidence type="ECO:0000313" key="5">
    <source>
        <dbReference type="EMBL" id="SFD47329.1"/>
    </source>
</evidence>
<protein>
    <recommendedName>
        <fullName evidence="3">Glucokinase</fullName>
        <ecNumber evidence="3">2.7.1.2</ecNumber>
    </recommendedName>
    <alternativeName>
        <fullName evidence="3">Glucose kinase</fullName>
    </alternativeName>
</protein>
<comment type="similarity">
    <text evidence="3 4">Belongs to the bacterial glucokinase family.</text>
</comment>
<dbReference type="Gene3D" id="3.40.367.20">
    <property type="match status" value="1"/>
</dbReference>
<dbReference type="NCBIfam" id="NF001415">
    <property type="entry name" value="PRK00292.1-2"/>
    <property type="match status" value="1"/>
</dbReference>
<organism evidence="5 6">
    <name type="scientific">Nannocystis exedens</name>
    <dbReference type="NCBI Taxonomy" id="54"/>
    <lineage>
        <taxon>Bacteria</taxon>
        <taxon>Pseudomonadati</taxon>
        <taxon>Myxococcota</taxon>
        <taxon>Polyangia</taxon>
        <taxon>Nannocystales</taxon>
        <taxon>Nannocystaceae</taxon>
        <taxon>Nannocystis</taxon>
    </lineage>
</organism>